<evidence type="ECO:0000313" key="5">
    <source>
        <dbReference type="Proteomes" id="UP000780768"/>
    </source>
</evidence>
<feature type="coiled-coil region" evidence="2">
    <location>
        <begin position="73"/>
        <end position="121"/>
    </location>
</feature>
<dbReference type="CDD" id="cd01109">
    <property type="entry name" value="HTH_YyaN"/>
    <property type="match status" value="1"/>
</dbReference>
<dbReference type="InterPro" id="IPR000551">
    <property type="entry name" value="MerR-type_HTH_dom"/>
</dbReference>
<feature type="domain" description="HTH merR-type" evidence="3">
    <location>
        <begin position="1"/>
        <end position="69"/>
    </location>
</feature>
<gene>
    <name evidence="4" type="ORF">K8V65_04970</name>
</gene>
<dbReference type="InterPro" id="IPR047057">
    <property type="entry name" value="MerR_fam"/>
</dbReference>
<dbReference type="PANTHER" id="PTHR30204">
    <property type="entry name" value="REDOX-CYCLING DRUG-SENSING TRANSCRIPTIONAL ACTIVATOR SOXR"/>
    <property type="match status" value="1"/>
</dbReference>
<sequence length="125" mass="14798">MTIKEVSEKYDISADTIRYYERIGLLPPIPRKANGIRDFDEMSCNWIEFVKCLRGAGVQIESIIDYIKLFHQEGTAEARKEILKEQRDRLQKQVDTMNLVIERLNKKVDRYEEIIIPAEKKLIRK</sequence>
<dbReference type="AlphaFoldDB" id="A0A921HP52"/>
<comment type="caution">
    <text evidence="4">The sequence shown here is derived from an EMBL/GenBank/DDBJ whole genome shotgun (WGS) entry which is preliminary data.</text>
</comment>
<proteinExistence type="predicted"/>
<dbReference type="Pfam" id="PF13411">
    <property type="entry name" value="MerR_1"/>
    <property type="match status" value="1"/>
</dbReference>
<dbReference type="RefSeq" id="WP_289548180.1">
    <property type="nucleotide sequence ID" value="NZ_CAKMHU010000009.1"/>
</dbReference>
<name>A0A921HP52_9FIRM</name>
<dbReference type="GO" id="GO:0003700">
    <property type="term" value="F:DNA-binding transcription factor activity"/>
    <property type="evidence" value="ECO:0007669"/>
    <property type="project" value="InterPro"/>
</dbReference>
<dbReference type="EMBL" id="DYVR01000134">
    <property type="protein sequence ID" value="HJF84993.1"/>
    <property type="molecule type" value="Genomic_DNA"/>
</dbReference>
<evidence type="ECO:0000313" key="4">
    <source>
        <dbReference type="EMBL" id="HJF84993.1"/>
    </source>
</evidence>
<dbReference type="PANTHER" id="PTHR30204:SF98">
    <property type="entry name" value="HTH-TYPE TRANSCRIPTIONAL REGULATOR ADHR"/>
    <property type="match status" value="1"/>
</dbReference>
<dbReference type="GO" id="GO:0003677">
    <property type="term" value="F:DNA binding"/>
    <property type="evidence" value="ECO:0007669"/>
    <property type="project" value="UniProtKB-KW"/>
</dbReference>
<keyword evidence="2" id="KW-0175">Coiled coil</keyword>
<dbReference type="PROSITE" id="PS50937">
    <property type="entry name" value="HTH_MERR_2"/>
    <property type="match status" value="1"/>
</dbReference>
<reference evidence="4" key="1">
    <citation type="journal article" date="2021" name="PeerJ">
        <title>Extensive microbial diversity within the chicken gut microbiome revealed by metagenomics and culture.</title>
        <authorList>
            <person name="Gilroy R."/>
            <person name="Ravi A."/>
            <person name="Getino M."/>
            <person name="Pursley I."/>
            <person name="Horton D.L."/>
            <person name="Alikhan N.F."/>
            <person name="Baker D."/>
            <person name="Gharbi K."/>
            <person name="Hall N."/>
            <person name="Watson M."/>
            <person name="Adriaenssens E.M."/>
            <person name="Foster-Nyarko E."/>
            <person name="Jarju S."/>
            <person name="Secka A."/>
            <person name="Antonio M."/>
            <person name="Oren A."/>
            <person name="Chaudhuri R.R."/>
            <person name="La Ragione R."/>
            <person name="Hildebrand F."/>
            <person name="Pallen M.J."/>
        </authorList>
    </citation>
    <scope>NUCLEOTIDE SEQUENCE</scope>
    <source>
        <strain evidence="4">7318</strain>
    </source>
</reference>
<dbReference type="SMART" id="SM00422">
    <property type="entry name" value="HTH_MERR"/>
    <property type="match status" value="1"/>
</dbReference>
<keyword evidence="1" id="KW-0238">DNA-binding</keyword>
<dbReference type="Proteomes" id="UP000780768">
    <property type="component" value="Unassembled WGS sequence"/>
</dbReference>
<reference evidence="4" key="2">
    <citation type="submission" date="2021-09" db="EMBL/GenBank/DDBJ databases">
        <authorList>
            <person name="Gilroy R."/>
        </authorList>
    </citation>
    <scope>NUCLEOTIDE SEQUENCE</scope>
    <source>
        <strain evidence="4">7318</strain>
    </source>
</reference>
<organism evidence="4 5">
    <name type="scientific">Megamonas hypermegale</name>
    <dbReference type="NCBI Taxonomy" id="158847"/>
    <lineage>
        <taxon>Bacteria</taxon>
        <taxon>Bacillati</taxon>
        <taxon>Bacillota</taxon>
        <taxon>Negativicutes</taxon>
        <taxon>Selenomonadales</taxon>
        <taxon>Selenomonadaceae</taxon>
        <taxon>Megamonas</taxon>
    </lineage>
</organism>
<dbReference type="SUPFAM" id="SSF46955">
    <property type="entry name" value="Putative DNA-binding domain"/>
    <property type="match status" value="1"/>
</dbReference>
<dbReference type="Gene3D" id="1.10.1660.10">
    <property type="match status" value="1"/>
</dbReference>
<evidence type="ECO:0000259" key="3">
    <source>
        <dbReference type="PROSITE" id="PS50937"/>
    </source>
</evidence>
<dbReference type="InterPro" id="IPR009061">
    <property type="entry name" value="DNA-bd_dom_put_sf"/>
</dbReference>
<evidence type="ECO:0000256" key="1">
    <source>
        <dbReference type="ARBA" id="ARBA00023125"/>
    </source>
</evidence>
<protein>
    <submittedName>
        <fullName evidence="4">MerR family transcriptional regulator</fullName>
    </submittedName>
</protein>
<evidence type="ECO:0000256" key="2">
    <source>
        <dbReference type="SAM" id="Coils"/>
    </source>
</evidence>
<accession>A0A921HP52</accession>